<dbReference type="AlphaFoldDB" id="A0AAW0HSU4"/>
<dbReference type="SUPFAM" id="SSF48652">
    <property type="entry name" value="Tetraspanin"/>
    <property type="match status" value="1"/>
</dbReference>
<dbReference type="Pfam" id="PF00335">
    <property type="entry name" value="Tetraspanin"/>
    <property type="match status" value="1"/>
</dbReference>
<keyword evidence="4" id="KW-1133">Transmembrane helix</keyword>
<dbReference type="PANTHER" id="PTHR19282:SF198">
    <property type="entry name" value="TETRASPANIN-11"/>
    <property type="match status" value="1"/>
</dbReference>
<dbReference type="FunFam" id="1.10.1450.10:FF:000005">
    <property type="entry name" value="Tetraspanin"/>
    <property type="match status" value="1"/>
</dbReference>
<gene>
    <name evidence="7" type="ORF">U0070_021712</name>
</gene>
<keyword evidence="6" id="KW-0732">Signal</keyword>
<sequence>MLLPFSAWQYFCLLLAIFLVELVAGVLAHVYYQRLSDELKQHLNSTLTERYGQPRAAEITASVDRLQQDFKCCGSNSSADWQHSTYILSQEAQGRRVPDSCCKTVVAHCGQRAHPSNIYKVEGGCMAKLEQFLADHLLLMGAVGIGVACLQVSGAGDGSLQLRSQAPVLGEVADILHMACPTLVPSLSLGDQG</sequence>
<organism evidence="7 8">
    <name type="scientific">Myodes glareolus</name>
    <name type="common">Bank vole</name>
    <name type="synonym">Clethrionomys glareolus</name>
    <dbReference type="NCBI Taxonomy" id="447135"/>
    <lineage>
        <taxon>Eukaryota</taxon>
        <taxon>Metazoa</taxon>
        <taxon>Chordata</taxon>
        <taxon>Craniata</taxon>
        <taxon>Vertebrata</taxon>
        <taxon>Euteleostomi</taxon>
        <taxon>Mammalia</taxon>
        <taxon>Eutheria</taxon>
        <taxon>Euarchontoglires</taxon>
        <taxon>Glires</taxon>
        <taxon>Rodentia</taxon>
        <taxon>Myomorpha</taxon>
        <taxon>Muroidea</taxon>
        <taxon>Cricetidae</taxon>
        <taxon>Arvicolinae</taxon>
        <taxon>Myodes</taxon>
    </lineage>
</organism>
<comment type="subcellular location">
    <subcellularLocation>
        <location evidence="1">Membrane</location>
        <topology evidence="1">Multi-pass membrane protein</topology>
    </subcellularLocation>
</comment>
<dbReference type="InterPro" id="IPR008952">
    <property type="entry name" value="Tetraspanin_EC2_sf"/>
</dbReference>
<dbReference type="InterPro" id="IPR018499">
    <property type="entry name" value="Tetraspanin/Peripherin"/>
</dbReference>
<name>A0AAW0HSU4_MYOGA</name>
<feature type="chain" id="PRO_5043710055" description="Tetraspanin" evidence="6">
    <location>
        <begin position="29"/>
        <end position="193"/>
    </location>
</feature>
<comment type="caution">
    <text evidence="7">The sequence shown here is derived from an EMBL/GenBank/DDBJ whole genome shotgun (WGS) entry which is preliminary data.</text>
</comment>
<dbReference type="Gene3D" id="1.10.1450.10">
    <property type="entry name" value="Tetraspanin"/>
    <property type="match status" value="1"/>
</dbReference>
<dbReference type="GO" id="GO:0005886">
    <property type="term" value="C:plasma membrane"/>
    <property type="evidence" value="ECO:0007669"/>
    <property type="project" value="TreeGrafter"/>
</dbReference>
<evidence type="ECO:0000256" key="4">
    <source>
        <dbReference type="ARBA" id="ARBA00022989"/>
    </source>
</evidence>
<dbReference type="CDD" id="cd03155">
    <property type="entry name" value="CD151_like_LEL"/>
    <property type="match status" value="1"/>
</dbReference>
<evidence type="ECO:0000313" key="8">
    <source>
        <dbReference type="Proteomes" id="UP001488838"/>
    </source>
</evidence>
<dbReference type="PANTHER" id="PTHR19282">
    <property type="entry name" value="TETRASPANIN"/>
    <property type="match status" value="1"/>
</dbReference>
<evidence type="ECO:0000256" key="3">
    <source>
        <dbReference type="ARBA" id="ARBA00022692"/>
    </source>
</evidence>
<evidence type="ECO:0000256" key="1">
    <source>
        <dbReference type="ARBA" id="ARBA00004141"/>
    </source>
</evidence>
<comment type="similarity">
    <text evidence="2">Belongs to the tetraspanin (TM4SF) family.</text>
</comment>
<evidence type="ECO:0000313" key="7">
    <source>
        <dbReference type="EMBL" id="KAK7805030.1"/>
    </source>
</evidence>
<protein>
    <recommendedName>
        <fullName evidence="9">Tetraspanin</fullName>
    </recommendedName>
</protein>
<keyword evidence="3" id="KW-0812">Transmembrane</keyword>
<dbReference type="Proteomes" id="UP001488838">
    <property type="component" value="Unassembled WGS sequence"/>
</dbReference>
<dbReference type="EMBL" id="JBBHLL010000355">
    <property type="protein sequence ID" value="KAK7805030.1"/>
    <property type="molecule type" value="Genomic_DNA"/>
</dbReference>
<keyword evidence="8" id="KW-1185">Reference proteome</keyword>
<evidence type="ECO:0008006" key="9">
    <source>
        <dbReference type="Google" id="ProtNLM"/>
    </source>
</evidence>
<evidence type="ECO:0000256" key="6">
    <source>
        <dbReference type="SAM" id="SignalP"/>
    </source>
</evidence>
<accession>A0AAW0HSU4</accession>
<feature type="signal peptide" evidence="6">
    <location>
        <begin position="1"/>
        <end position="28"/>
    </location>
</feature>
<evidence type="ECO:0000256" key="5">
    <source>
        <dbReference type="ARBA" id="ARBA00023136"/>
    </source>
</evidence>
<evidence type="ECO:0000256" key="2">
    <source>
        <dbReference type="ARBA" id="ARBA00006840"/>
    </source>
</evidence>
<proteinExistence type="inferred from homology"/>
<reference evidence="7 8" key="1">
    <citation type="journal article" date="2023" name="bioRxiv">
        <title>Conserved and derived expression patterns and positive selection on dental genes reveal complex evolutionary context of ever-growing rodent molars.</title>
        <authorList>
            <person name="Calamari Z.T."/>
            <person name="Song A."/>
            <person name="Cohen E."/>
            <person name="Akter M."/>
            <person name="Roy R.D."/>
            <person name="Hallikas O."/>
            <person name="Christensen M.M."/>
            <person name="Li P."/>
            <person name="Marangoni P."/>
            <person name="Jernvall J."/>
            <person name="Klein O.D."/>
        </authorList>
    </citation>
    <scope>NUCLEOTIDE SEQUENCE [LARGE SCALE GENOMIC DNA]</scope>
    <source>
        <strain evidence="7">V071</strain>
    </source>
</reference>
<keyword evidence="5" id="KW-0472">Membrane</keyword>